<feature type="domain" description="NR LBD" evidence="8">
    <location>
        <begin position="1"/>
        <end position="157"/>
    </location>
</feature>
<evidence type="ECO:0000256" key="2">
    <source>
        <dbReference type="ARBA" id="ARBA00022771"/>
    </source>
</evidence>
<dbReference type="GO" id="GO:0045944">
    <property type="term" value="P:positive regulation of transcription by RNA polymerase II"/>
    <property type="evidence" value="ECO:0007669"/>
    <property type="project" value="TreeGrafter"/>
</dbReference>
<dbReference type="GO" id="GO:0000978">
    <property type="term" value="F:RNA polymerase II cis-regulatory region sequence-specific DNA binding"/>
    <property type="evidence" value="ECO:0007669"/>
    <property type="project" value="TreeGrafter"/>
</dbReference>
<keyword evidence="2" id="KW-0863">Zinc-finger</keyword>
<dbReference type="Proteomes" id="UP000828390">
    <property type="component" value="Unassembled WGS sequence"/>
</dbReference>
<evidence type="ECO:0000313" key="10">
    <source>
        <dbReference type="Proteomes" id="UP000828390"/>
    </source>
</evidence>
<dbReference type="Gene3D" id="1.10.565.10">
    <property type="entry name" value="Retinoid X Receptor"/>
    <property type="match status" value="1"/>
</dbReference>
<evidence type="ECO:0000256" key="7">
    <source>
        <dbReference type="ARBA" id="ARBA00023170"/>
    </source>
</evidence>
<sequence>MVLQSAMGFDPQNLNWKVRVQQAKESGEIKLDPSIIKDHLGSSMYTDHIQFVKGLHQLTRSDRTVMTLMFVIEFFSPDRANLENTDSVKQTHDKFKRWLQQYLESTMPVVEAERLYPELLKKFLEVKSIGEASAKLASNLDISKLKPLLIEVFNLKK</sequence>
<comment type="caution">
    <text evidence="9">The sequence shown here is derived from an EMBL/GenBank/DDBJ whole genome shotgun (WGS) entry which is preliminary data.</text>
</comment>
<organism evidence="9 10">
    <name type="scientific">Dreissena polymorpha</name>
    <name type="common">Zebra mussel</name>
    <name type="synonym">Mytilus polymorpha</name>
    <dbReference type="NCBI Taxonomy" id="45954"/>
    <lineage>
        <taxon>Eukaryota</taxon>
        <taxon>Metazoa</taxon>
        <taxon>Spiralia</taxon>
        <taxon>Lophotrochozoa</taxon>
        <taxon>Mollusca</taxon>
        <taxon>Bivalvia</taxon>
        <taxon>Autobranchia</taxon>
        <taxon>Heteroconchia</taxon>
        <taxon>Euheterodonta</taxon>
        <taxon>Imparidentia</taxon>
        <taxon>Neoheterodontei</taxon>
        <taxon>Myida</taxon>
        <taxon>Dreissenoidea</taxon>
        <taxon>Dreissenidae</taxon>
        <taxon>Dreissena</taxon>
    </lineage>
</organism>
<proteinExistence type="predicted"/>
<dbReference type="InterPro" id="IPR050234">
    <property type="entry name" value="Nuclear_hormone_rcpt_NR1"/>
</dbReference>
<evidence type="ECO:0000259" key="8">
    <source>
        <dbReference type="PROSITE" id="PS51843"/>
    </source>
</evidence>
<dbReference type="AlphaFoldDB" id="A0A9D4GM19"/>
<accession>A0A9D4GM19</accession>
<dbReference type="GO" id="GO:0004879">
    <property type="term" value="F:nuclear receptor activity"/>
    <property type="evidence" value="ECO:0007669"/>
    <property type="project" value="TreeGrafter"/>
</dbReference>
<dbReference type="InterPro" id="IPR000536">
    <property type="entry name" value="Nucl_hrmn_rcpt_lig-bd"/>
</dbReference>
<name>A0A9D4GM19_DREPO</name>
<dbReference type="SUPFAM" id="SSF48508">
    <property type="entry name" value="Nuclear receptor ligand-binding domain"/>
    <property type="match status" value="1"/>
</dbReference>
<dbReference type="PANTHER" id="PTHR24082">
    <property type="entry name" value="NUCLEAR HORMONE RECEPTOR"/>
    <property type="match status" value="1"/>
</dbReference>
<gene>
    <name evidence="9" type="ORF">DPMN_119610</name>
</gene>
<keyword evidence="7" id="KW-0675">Receptor</keyword>
<dbReference type="GO" id="GO:0008270">
    <property type="term" value="F:zinc ion binding"/>
    <property type="evidence" value="ECO:0007669"/>
    <property type="project" value="UniProtKB-KW"/>
</dbReference>
<keyword evidence="10" id="KW-1185">Reference proteome</keyword>
<evidence type="ECO:0000256" key="3">
    <source>
        <dbReference type="ARBA" id="ARBA00022833"/>
    </source>
</evidence>
<keyword evidence="4" id="KW-0805">Transcription regulation</keyword>
<protein>
    <recommendedName>
        <fullName evidence="8">NR LBD domain-containing protein</fullName>
    </recommendedName>
</protein>
<dbReference type="InterPro" id="IPR035500">
    <property type="entry name" value="NHR-like_dom_sf"/>
</dbReference>
<keyword evidence="5" id="KW-0238">DNA-binding</keyword>
<dbReference type="OrthoDB" id="6145609at2759"/>
<keyword evidence="3" id="KW-0862">Zinc</keyword>
<reference evidence="9" key="2">
    <citation type="submission" date="2020-11" db="EMBL/GenBank/DDBJ databases">
        <authorList>
            <person name="McCartney M.A."/>
            <person name="Auch B."/>
            <person name="Kono T."/>
            <person name="Mallez S."/>
            <person name="Becker A."/>
            <person name="Gohl D.M."/>
            <person name="Silverstein K.A.T."/>
            <person name="Koren S."/>
            <person name="Bechman K.B."/>
            <person name="Herman A."/>
            <person name="Abrahante J.E."/>
            <person name="Garbe J."/>
        </authorList>
    </citation>
    <scope>NUCLEOTIDE SEQUENCE</scope>
    <source>
        <strain evidence="9">Duluth1</strain>
        <tissue evidence="9">Whole animal</tissue>
    </source>
</reference>
<keyword evidence="6" id="KW-0804">Transcription</keyword>
<evidence type="ECO:0000256" key="1">
    <source>
        <dbReference type="ARBA" id="ARBA00022723"/>
    </source>
</evidence>
<dbReference type="PROSITE" id="PS51843">
    <property type="entry name" value="NR_LBD"/>
    <property type="match status" value="1"/>
</dbReference>
<dbReference type="GO" id="GO:0030154">
    <property type="term" value="P:cell differentiation"/>
    <property type="evidence" value="ECO:0007669"/>
    <property type="project" value="TreeGrafter"/>
</dbReference>
<dbReference type="PANTHER" id="PTHR24082:SF283">
    <property type="entry name" value="NUCLEAR HORMONE RECEPTOR HR96"/>
    <property type="match status" value="1"/>
</dbReference>
<keyword evidence="1" id="KW-0479">Metal-binding</keyword>
<evidence type="ECO:0000256" key="4">
    <source>
        <dbReference type="ARBA" id="ARBA00023015"/>
    </source>
</evidence>
<evidence type="ECO:0000313" key="9">
    <source>
        <dbReference type="EMBL" id="KAH3818023.1"/>
    </source>
</evidence>
<reference evidence="9" key="1">
    <citation type="journal article" date="2019" name="bioRxiv">
        <title>The Genome of the Zebra Mussel, Dreissena polymorpha: A Resource for Invasive Species Research.</title>
        <authorList>
            <person name="McCartney M.A."/>
            <person name="Auch B."/>
            <person name="Kono T."/>
            <person name="Mallez S."/>
            <person name="Zhang Y."/>
            <person name="Obille A."/>
            <person name="Becker A."/>
            <person name="Abrahante J.E."/>
            <person name="Garbe J."/>
            <person name="Badalamenti J.P."/>
            <person name="Herman A."/>
            <person name="Mangelson H."/>
            <person name="Liachko I."/>
            <person name="Sullivan S."/>
            <person name="Sone E.D."/>
            <person name="Koren S."/>
            <person name="Silverstein K.A.T."/>
            <person name="Beckman K.B."/>
            <person name="Gohl D.M."/>
        </authorList>
    </citation>
    <scope>NUCLEOTIDE SEQUENCE</scope>
    <source>
        <strain evidence="9">Duluth1</strain>
        <tissue evidence="9">Whole animal</tissue>
    </source>
</reference>
<dbReference type="EMBL" id="JAIWYP010000005">
    <property type="protein sequence ID" value="KAH3818023.1"/>
    <property type="molecule type" value="Genomic_DNA"/>
</dbReference>
<dbReference type="GO" id="GO:0000122">
    <property type="term" value="P:negative regulation of transcription by RNA polymerase II"/>
    <property type="evidence" value="ECO:0007669"/>
    <property type="project" value="TreeGrafter"/>
</dbReference>
<evidence type="ECO:0000256" key="5">
    <source>
        <dbReference type="ARBA" id="ARBA00023125"/>
    </source>
</evidence>
<evidence type="ECO:0000256" key="6">
    <source>
        <dbReference type="ARBA" id="ARBA00023163"/>
    </source>
</evidence>